<dbReference type="Pfam" id="PF04082">
    <property type="entry name" value="Fungal_trans"/>
    <property type="match status" value="1"/>
</dbReference>
<reference evidence="8" key="1">
    <citation type="submission" date="2023-08" db="EMBL/GenBank/DDBJ databases">
        <title>Black Yeasts Isolated from many extreme environments.</title>
        <authorList>
            <person name="Coleine C."/>
            <person name="Stajich J.E."/>
            <person name="Selbmann L."/>
        </authorList>
    </citation>
    <scope>NUCLEOTIDE SEQUENCE</scope>
    <source>
        <strain evidence="8">CCFEE 5401</strain>
    </source>
</reference>
<gene>
    <name evidence="8" type="ORF">LTR62_008449</name>
</gene>
<protein>
    <recommendedName>
        <fullName evidence="7">Xylanolytic transcriptional activator regulatory domain-containing protein</fullName>
    </recommendedName>
</protein>
<comment type="subcellular location">
    <subcellularLocation>
        <location evidence="1">Nucleus</location>
    </subcellularLocation>
</comment>
<dbReference type="PANTHER" id="PTHR46910:SF37">
    <property type="entry name" value="ZN(II)2CYS6 TRANSCRIPTION FACTOR (EUROFUNG)"/>
    <property type="match status" value="1"/>
</dbReference>
<evidence type="ECO:0000256" key="5">
    <source>
        <dbReference type="ARBA" id="ARBA00023242"/>
    </source>
</evidence>
<keyword evidence="4" id="KW-0804">Transcription</keyword>
<feature type="region of interest" description="Disordered" evidence="6">
    <location>
        <begin position="450"/>
        <end position="484"/>
    </location>
</feature>
<keyword evidence="2" id="KW-0805">Transcription regulation</keyword>
<dbReference type="InterPro" id="IPR007219">
    <property type="entry name" value="XnlR_reg_dom"/>
</dbReference>
<evidence type="ECO:0000313" key="8">
    <source>
        <dbReference type="EMBL" id="KAK5116123.1"/>
    </source>
</evidence>
<keyword evidence="3" id="KW-0238">DNA-binding</keyword>
<accession>A0AAN7TMM1</accession>
<dbReference type="GO" id="GO:0005634">
    <property type="term" value="C:nucleus"/>
    <property type="evidence" value="ECO:0007669"/>
    <property type="project" value="UniProtKB-SubCell"/>
</dbReference>
<feature type="region of interest" description="Disordered" evidence="6">
    <location>
        <begin position="395"/>
        <end position="422"/>
    </location>
</feature>
<name>A0AAN7TMM1_9PEZI</name>
<feature type="domain" description="Xylanolytic transcriptional activator regulatory" evidence="7">
    <location>
        <begin position="110"/>
        <end position="180"/>
    </location>
</feature>
<dbReference type="Proteomes" id="UP001310890">
    <property type="component" value="Unassembled WGS sequence"/>
</dbReference>
<dbReference type="GO" id="GO:0003677">
    <property type="term" value="F:DNA binding"/>
    <property type="evidence" value="ECO:0007669"/>
    <property type="project" value="UniProtKB-KW"/>
</dbReference>
<evidence type="ECO:0000256" key="6">
    <source>
        <dbReference type="SAM" id="MobiDB-lite"/>
    </source>
</evidence>
<dbReference type="EMBL" id="JAVRRL010000009">
    <property type="protein sequence ID" value="KAK5116123.1"/>
    <property type="molecule type" value="Genomic_DNA"/>
</dbReference>
<keyword evidence="5" id="KW-0539">Nucleus</keyword>
<evidence type="ECO:0000256" key="4">
    <source>
        <dbReference type="ARBA" id="ARBA00023163"/>
    </source>
</evidence>
<dbReference type="GO" id="GO:0008270">
    <property type="term" value="F:zinc ion binding"/>
    <property type="evidence" value="ECO:0007669"/>
    <property type="project" value="InterPro"/>
</dbReference>
<proteinExistence type="predicted"/>
<dbReference type="GO" id="GO:0003700">
    <property type="term" value="F:DNA-binding transcription factor activity"/>
    <property type="evidence" value="ECO:0007669"/>
    <property type="project" value="InterPro"/>
</dbReference>
<evidence type="ECO:0000313" key="9">
    <source>
        <dbReference type="Proteomes" id="UP001310890"/>
    </source>
</evidence>
<dbReference type="GO" id="GO:0006351">
    <property type="term" value="P:DNA-templated transcription"/>
    <property type="evidence" value="ECO:0007669"/>
    <property type="project" value="InterPro"/>
</dbReference>
<organism evidence="8 9">
    <name type="scientific">Meristemomyces frigidus</name>
    <dbReference type="NCBI Taxonomy" id="1508187"/>
    <lineage>
        <taxon>Eukaryota</taxon>
        <taxon>Fungi</taxon>
        <taxon>Dikarya</taxon>
        <taxon>Ascomycota</taxon>
        <taxon>Pezizomycotina</taxon>
        <taxon>Dothideomycetes</taxon>
        <taxon>Dothideomycetidae</taxon>
        <taxon>Mycosphaerellales</taxon>
        <taxon>Teratosphaeriaceae</taxon>
        <taxon>Meristemomyces</taxon>
    </lineage>
</organism>
<comment type="caution">
    <text evidence="8">The sequence shown here is derived from an EMBL/GenBank/DDBJ whole genome shotgun (WGS) entry which is preliminary data.</text>
</comment>
<dbReference type="SMART" id="SM00906">
    <property type="entry name" value="Fungal_trans"/>
    <property type="match status" value="1"/>
</dbReference>
<evidence type="ECO:0000256" key="1">
    <source>
        <dbReference type="ARBA" id="ARBA00004123"/>
    </source>
</evidence>
<sequence>MAVWVREFQVALQEGFPLLTAAPEHIVTLLLGNRIDDIQETAWLVIFYGITFGNMPANEQHDAADKNATRTNLRLALDDARVLLHPTEVGVQALTLLACDIEEFITPSLCWMLVSNACRMLQCLQIDNRHQDVATTSRRLIMFWTLNALDQSLALIFGRSPTFHRAMIKATPMPGLASLVMRSPTHNGPAFLFGAHFLRQIFLLSAIMADVWATLYDLETDTARVEKAKQATEDWYREATQILDATALVEQPLLNADMLQAVQAGMQYVRFIYYHLTILLTRGCERSSEECTSMCQKMLHLLAEYDPNFDDPFNGIGVLWQLLYVPFTPFFVLFGRIVSDCKQHPERCRQALQAMERLPAFLKVMSGRLQQAGKLEPIAITFIDHARSLLDKRNRLSSQARKATGAQDGRPLQDLTAESNPDQDLHIASTRLTDEVWTEETDLRMNHLFKFLGPSKPQPGQTPRPTHDTHLDTTSLEPGGNDEKDVWQLGDQLDMTIEDWVADPSFDWFAWEQSEL</sequence>
<dbReference type="AlphaFoldDB" id="A0AAN7TMM1"/>
<dbReference type="InterPro" id="IPR050987">
    <property type="entry name" value="AtrR-like"/>
</dbReference>
<dbReference type="PANTHER" id="PTHR46910">
    <property type="entry name" value="TRANSCRIPTION FACTOR PDR1"/>
    <property type="match status" value="1"/>
</dbReference>
<evidence type="ECO:0000259" key="7">
    <source>
        <dbReference type="SMART" id="SM00906"/>
    </source>
</evidence>
<dbReference type="CDD" id="cd12148">
    <property type="entry name" value="fungal_TF_MHR"/>
    <property type="match status" value="1"/>
</dbReference>
<evidence type="ECO:0000256" key="2">
    <source>
        <dbReference type="ARBA" id="ARBA00023015"/>
    </source>
</evidence>
<evidence type="ECO:0000256" key="3">
    <source>
        <dbReference type="ARBA" id="ARBA00023125"/>
    </source>
</evidence>